<organism evidence="3 4">
    <name type="scientific">Bacteroides xylanisolvens</name>
    <dbReference type="NCBI Taxonomy" id="371601"/>
    <lineage>
        <taxon>Bacteria</taxon>
        <taxon>Pseudomonadati</taxon>
        <taxon>Bacteroidota</taxon>
        <taxon>Bacteroidia</taxon>
        <taxon>Bacteroidales</taxon>
        <taxon>Bacteroidaceae</taxon>
        <taxon>Bacteroides</taxon>
    </lineage>
</organism>
<comment type="caution">
    <text evidence="3">The sequence shown here is derived from an EMBL/GenBank/DDBJ whole genome shotgun (WGS) entry which is preliminary data.</text>
</comment>
<feature type="domain" description="Primase C-terminal 2" evidence="1">
    <location>
        <begin position="271"/>
        <end position="350"/>
    </location>
</feature>
<evidence type="ECO:0008006" key="5">
    <source>
        <dbReference type="Google" id="ProtNLM"/>
    </source>
</evidence>
<accession>A0A6L4NHF7</accession>
<dbReference type="GO" id="GO:0016817">
    <property type="term" value="F:hydrolase activity, acting on acid anhydrides"/>
    <property type="evidence" value="ECO:0007669"/>
    <property type="project" value="InterPro"/>
</dbReference>
<reference evidence="3 4" key="1">
    <citation type="journal article" date="2019" name="Nat. Med.">
        <title>A library of human gut bacterial isolates paired with longitudinal multiomics data enables mechanistic microbiome research.</title>
        <authorList>
            <person name="Poyet M."/>
            <person name="Groussin M."/>
            <person name="Gibbons S.M."/>
            <person name="Avila-Pacheco J."/>
            <person name="Jiang X."/>
            <person name="Kearney S.M."/>
            <person name="Perrotta A.R."/>
            <person name="Berdy B."/>
            <person name="Zhao S."/>
            <person name="Lieberman T.D."/>
            <person name="Swanson P.K."/>
            <person name="Smith M."/>
            <person name="Roesemann S."/>
            <person name="Alexander J.E."/>
            <person name="Rich S.A."/>
            <person name="Livny J."/>
            <person name="Vlamakis H."/>
            <person name="Clish C."/>
            <person name="Bullock K."/>
            <person name="Deik A."/>
            <person name="Scott J."/>
            <person name="Pierce K.A."/>
            <person name="Xavier R.J."/>
            <person name="Alm E.J."/>
        </authorList>
    </citation>
    <scope>NUCLEOTIDE SEQUENCE [LARGE SCALE GENOMIC DNA]</scope>
    <source>
        <strain evidence="3 4">BIOML-A73</strain>
    </source>
</reference>
<evidence type="ECO:0000259" key="1">
    <source>
        <dbReference type="Pfam" id="PF08707"/>
    </source>
</evidence>
<dbReference type="InterPro" id="IPR014819">
    <property type="entry name" value="PriCT_2"/>
</dbReference>
<gene>
    <name evidence="3" type="ORF">GA560_08715</name>
</gene>
<dbReference type="Pfam" id="PF08707">
    <property type="entry name" value="PriCT_2"/>
    <property type="match status" value="1"/>
</dbReference>
<feature type="domain" description="BT4734-like N-terminal" evidence="2">
    <location>
        <begin position="116"/>
        <end position="236"/>
    </location>
</feature>
<sequence>MNQFCSILLNFEMVLLFNCLIINKMKNDEKLLKDRVNKNDNSKEKIEKKKNKNINEKGASGIFTPLDVPIVSVFENHYSKEPLYEVRLDKFLHTTKFKTQVEEYRASTDDEFRRKIKGSLRCVTPSGTFSQRQESSIIKHTELICVDIDAKDNPMFDLAKAKHMIGECCPSLYYAGLSLSGEGIFLIFRISNPEFHKQHFEALAEFLSRKFELQVDRSVKSPVSLRVVSYDLTPYYNPNPVPFPYTMETDVKSGHVIRTVTQKENILKRVKKAVSIIQAERIDITNQYQNWFKIGCALAYEFGEDGRYWFHMISRVYKDYNEGGCDIQYNRCLKYKKDDGAKIGTFFYLCKRYGVNYE</sequence>
<dbReference type="InterPro" id="IPR014907">
    <property type="entry name" value="BT4734-like_N"/>
</dbReference>
<evidence type="ECO:0000313" key="4">
    <source>
        <dbReference type="Proteomes" id="UP000474077"/>
    </source>
</evidence>
<evidence type="ECO:0000313" key="3">
    <source>
        <dbReference type="EMBL" id="KAB6083867.1"/>
    </source>
</evidence>
<proteinExistence type="predicted"/>
<protein>
    <recommendedName>
        <fullName evidence="5">VirE protein</fullName>
    </recommendedName>
</protein>
<dbReference type="Proteomes" id="UP000474077">
    <property type="component" value="Unassembled WGS sequence"/>
</dbReference>
<dbReference type="AlphaFoldDB" id="A0A6L4NHF7"/>
<dbReference type="Pfam" id="PF08800">
    <property type="entry name" value="BT4734-like_N"/>
    <property type="match status" value="1"/>
</dbReference>
<evidence type="ECO:0000259" key="2">
    <source>
        <dbReference type="Pfam" id="PF08800"/>
    </source>
</evidence>
<name>A0A6L4NHF7_9BACE</name>
<dbReference type="EMBL" id="WDER01000018">
    <property type="protein sequence ID" value="KAB6083867.1"/>
    <property type="molecule type" value="Genomic_DNA"/>
</dbReference>